<keyword evidence="3" id="KW-1185">Reference proteome</keyword>
<organism evidence="2 3">
    <name type="scientific">Pontibacter actiniarum</name>
    <dbReference type="NCBI Taxonomy" id="323450"/>
    <lineage>
        <taxon>Bacteria</taxon>
        <taxon>Pseudomonadati</taxon>
        <taxon>Bacteroidota</taxon>
        <taxon>Cytophagia</taxon>
        <taxon>Cytophagales</taxon>
        <taxon>Hymenobacteraceae</taxon>
        <taxon>Pontibacter</taxon>
    </lineage>
</organism>
<proteinExistence type="predicted"/>
<accession>A0A1X9YMJ2</accession>
<dbReference type="EMBL" id="CP021235">
    <property type="protein sequence ID" value="ARS34071.1"/>
    <property type="molecule type" value="Genomic_DNA"/>
</dbReference>
<protein>
    <submittedName>
        <fullName evidence="2">Uncharacterized protein</fullName>
    </submittedName>
</protein>
<dbReference type="OrthoDB" id="852971at2"/>
<reference evidence="3" key="1">
    <citation type="submission" date="2017-05" db="EMBL/GenBank/DDBJ databases">
        <authorList>
            <person name="Ray J."/>
            <person name="Price M."/>
            <person name="Deutschbauer A."/>
        </authorList>
    </citation>
    <scope>NUCLEOTIDE SEQUENCE [LARGE SCALE GENOMIC DNA]</scope>
    <source>
        <strain evidence="3">DSM 19842</strain>
    </source>
</reference>
<evidence type="ECO:0000256" key="1">
    <source>
        <dbReference type="SAM" id="MobiDB-lite"/>
    </source>
</evidence>
<feature type="region of interest" description="Disordered" evidence="1">
    <location>
        <begin position="83"/>
        <end position="103"/>
    </location>
</feature>
<sequence>MEIISKFKTVGFALALGTFMFACDQNTGTGTNDEAVETVEGDLDEAHMEARRTYDDFDAWVTTNSERAETVTADEFREMRTEYNRRESELERESANWDEATRREWEETKNEWNDFENKVQERLGNIEDVDVDVDANVERENN</sequence>
<gene>
    <name evidence="2" type="ORF">CA264_00685</name>
</gene>
<dbReference type="PROSITE" id="PS51257">
    <property type="entry name" value="PROKAR_LIPOPROTEIN"/>
    <property type="match status" value="1"/>
</dbReference>
<evidence type="ECO:0000313" key="3">
    <source>
        <dbReference type="Proteomes" id="UP000266292"/>
    </source>
</evidence>
<dbReference type="Proteomes" id="UP000266292">
    <property type="component" value="Chromosome"/>
</dbReference>
<dbReference type="KEGG" id="pact:CA264_00685"/>
<evidence type="ECO:0000313" key="2">
    <source>
        <dbReference type="EMBL" id="ARS34071.1"/>
    </source>
</evidence>
<dbReference type="RefSeq" id="WP_025609484.1">
    <property type="nucleotide sequence ID" value="NZ_CP021235.1"/>
</dbReference>
<dbReference type="AlphaFoldDB" id="A0A1X9YMJ2"/>
<name>A0A1X9YMJ2_9BACT</name>